<feature type="compositionally biased region" description="Basic and acidic residues" evidence="5">
    <location>
        <begin position="656"/>
        <end position="665"/>
    </location>
</feature>
<name>A0A8H4XDL8_9HYPO</name>
<proteinExistence type="inferred from homology"/>
<comment type="caution">
    <text evidence="6">The sequence shown here is derived from an EMBL/GenBank/DDBJ whole genome shotgun (WGS) entry which is preliminary data.</text>
</comment>
<dbReference type="Gene3D" id="1.25.40.10">
    <property type="entry name" value="Tetratricopeptide repeat domain"/>
    <property type="match status" value="1"/>
</dbReference>
<comment type="similarity">
    <text evidence="1">Belongs to the CCM1 family.</text>
</comment>
<dbReference type="PANTHER" id="PTHR47936:SF1">
    <property type="entry name" value="PENTATRICOPEPTIDE REPEAT-CONTAINING PROTEIN GUN1, CHLOROPLASTIC"/>
    <property type="match status" value="1"/>
</dbReference>
<comment type="function">
    <text evidence="3">Regulates mitochondrial small subunit maturation by controlling 15S rRNA 5'-end processing. Localizes to the 5' precursor of the 15S rRNA in a position that is subsequently occupied by mS47 in the mature yeast mtSSU. Uses structure and sequence-specific RNA recognition, binding to a single-stranded region of the precursor and specifically recognizing bases -6 to -1. The exchange of Ccm1 for mS47 is coupled to the irreversible removal of precursor rRNA that is accompanied by conformational changes of the mitoribosomal proteins uS5m and mS26. These conformational changes signal completion of 5'-end rRNA processing through protection of the mature 5'-end of the 15S rRNA and stabilization of mS47. The removal of the 5' precursor together with the dissociation of Ccm1 may be catalyzed by the 5'-3' exoribonuclease Pet127. Involved in the specific removal of group I introns in mitochondrial encoded transcripts.</text>
</comment>
<dbReference type="EMBL" id="JABEYC010000980">
    <property type="protein sequence ID" value="KAF4971237.1"/>
    <property type="molecule type" value="Genomic_DNA"/>
</dbReference>
<dbReference type="Pfam" id="PF13812">
    <property type="entry name" value="PPR_3"/>
    <property type="match status" value="1"/>
</dbReference>
<reference evidence="6" key="2">
    <citation type="submission" date="2020-05" db="EMBL/GenBank/DDBJ databases">
        <authorList>
            <person name="Kim H.-S."/>
            <person name="Proctor R.H."/>
            <person name="Brown D.W."/>
        </authorList>
    </citation>
    <scope>NUCLEOTIDE SEQUENCE</scope>
    <source>
        <strain evidence="6">NRRL 22465</strain>
    </source>
</reference>
<comment type="subunit">
    <text evidence="4">Binds to mitochondrial small subunit 15S rRNA.</text>
</comment>
<accession>A0A8H4XDL8</accession>
<evidence type="ECO:0000256" key="2">
    <source>
        <dbReference type="ARBA" id="ARBA00022737"/>
    </source>
</evidence>
<evidence type="ECO:0008006" key="8">
    <source>
        <dbReference type="Google" id="ProtNLM"/>
    </source>
</evidence>
<dbReference type="PANTHER" id="PTHR47936">
    <property type="entry name" value="PPR_LONG DOMAIN-CONTAINING PROTEIN"/>
    <property type="match status" value="1"/>
</dbReference>
<dbReference type="InterPro" id="IPR002885">
    <property type="entry name" value="PPR_rpt"/>
</dbReference>
<dbReference type="AlphaFoldDB" id="A0A8H4XDL8"/>
<gene>
    <name evidence="6" type="ORF">FZEAL_9896</name>
</gene>
<reference evidence="6" key="1">
    <citation type="journal article" date="2020" name="BMC Genomics">
        <title>Correction to: Identification and distribution of gene clusters required for synthesis of sphingolipid metabolism inhibitors in diverse species of the filamentous fungus Fusarium.</title>
        <authorList>
            <person name="Kim H.S."/>
            <person name="Lohmar J.M."/>
            <person name="Busman M."/>
            <person name="Brown D.W."/>
            <person name="Naumann T.A."/>
            <person name="Divon H.H."/>
            <person name="Lysoe E."/>
            <person name="Uhlig S."/>
            <person name="Proctor R.H."/>
        </authorList>
    </citation>
    <scope>NUCLEOTIDE SEQUENCE</scope>
    <source>
        <strain evidence="6">NRRL 22465</strain>
    </source>
</reference>
<protein>
    <recommendedName>
        <fullName evidence="8">Pentatricopeptide repeat protein</fullName>
    </recommendedName>
</protein>
<dbReference type="Pfam" id="PF13041">
    <property type="entry name" value="PPR_2"/>
    <property type="match status" value="1"/>
</dbReference>
<feature type="region of interest" description="Disordered" evidence="5">
    <location>
        <begin position="1"/>
        <end position="23"/>
    </location>
</feature>
<evidence type="ECO:0000256" key="4">
    <source>
        <dbReference type="ARBA" id="ARBA00044511"/>
    </source>
</evidence>
<dbReference type="InterPro" id="IPR011990">
    <property type="entry name" value="TPR-like_helical_dom_sf"/>
</dbReference>
<keyword evidence="7" id="KW-1185">Reference proteome</keyword>
<feature type="region of interest" description="Disordered" evidence="5">
    <location>
        <begin position="299"/>
        <end position="324"/>
    </location>
</feature>
<feature type="compositionally biased region" description="Basic and acidic residues" evidence="5">
    <location>
        <begin position="563"/>
        <end position="572"/>
    </location>
</feature>
<organism evidence="6 7">
    <name type="scientific">Fusarium zealandicum</name>
    <dbReference type="NCBI Taxonomy" id="1053134"/>
    <lineage>
        <taxon>Eukaryota</taxon>
        <taxon>Fungi</taxon>
        <taxon>Dikarya</taxon>
        <taxon>Ascomycota</taxon>
        <taxon>Pezizomycotina</taxon>
        <taxon>Sordariomycetes</taxon>
        <taxon>Hypocreomycetidae</taxon>
        <taxon>Hypocreales</taxon>
        <taxon>Nectriaceae</taxon>
        <taxon>Fusarium</taxon>
        <taxon>Fusarium staphyleae species complex</taxon>
    </lineage>
</organism>
<evidence type="ECO:0000313" key="6">
    <source>
        <dbReference type="EMBL" id="KAF4971237.1"/>
    </source>
</evidence>
<evidence type="ECO:0000256" key="5">
    <source>
        <dbReference type="SAM" id="MobiDB-lite"/>
    </source>
</evidence>
<feature type="region of interest" description="Disordered" evidence="5">
    <location>
        <begin position="562"/>
        <end position="672"/>
    </location>
</feature>
<sequence length="672" mass="77259">PTPTPTPATANANANATVAAISKSKDTPRNLYAKPLDETEAAKRAKEKLQRAVKKQLEYMDDPWKIGKYVEKALAKDRYDEALLLTQMASRDQQLVVSWNHLINYMLEKQQLRQALKLHNDMKKRAQLPNLQTYTIMFRGFAKSQHPKLAVSEAIKQYQKLLKDTRLEPNSIHLNSVLNVCGRAGDLDSMFSIVDTINESTRSPTAYTYTTIINALRFHVQSEIKDLPLEQQNANLENAIRRGKTVWEEAVYKWRQGRLVIDEPLVCAMGRLLLLAPDRVVKREVLDVLEQAMNIPNISKMKPDDSASVPSSKPSEPPRLVHKDGRGIYATPDRNTLSLILTTLASSRMSTIGIKYWNLLVREYKIVPDLDSWMRLFGMLKMARASAHASEIVEMIPDEYLNPRFYHMAMEACVRDNININTIKNANRALESMQKRLPLPDPHTMRLYLRAVQVSHYHLRSQANQGDVAGAKRAYGLQISDALERLWVPYEALHKHYFTEVVGESEKDRGLRYNSKREVIALARIMYGSFNKVLQQKMLPPQDLHRYHQIGGRINRQIGEFYANREETEPNLRPKGKGRGGAEEEMSEYKDDDDEAGYFWDTTQAGKPRKAENNYQPRRGDEYSSGRRNRHESERGDDFKPRRRDDSGRKQSSGPEFKRTGDPRQRRASLQW</sequence>
<feature type="compositionally biased region" description="Low complexity" evidence="5">
    <location>
        <begin position="7"/>
        <end position="20"/>
    </location>
</feature>
<keyword evidence="2" id="KW-0677">Repeat</keyword>
<feature type="compositionally biased region" description="Acidic residues" evidence="5">
    <location>
        <begin position="583"/>
        <end position="596"/>
    </location>
</feature>
<dbReference type="Proteomes" id="UP000635477">
    <property type="component" value="Unassembled WGS sequence"/>
</dbReference>
<evidence type="ECO:0000313" key="7">
    <source>
        <dbReference type="Proteomes" id="UP000635477"/>
    </source>
</evidence>
<feature type="compositionally biased region" description="Basic and acidic residues" evidence="5">
    <location>
        <begin position="618"/>
        <end position="649"/>
    </location>
</feature>
<dbReference type="OrthoDB" id="185373at2759"/>
<evidence type="ECO:0000256" key="3">
    <source>
        <dbReference type="ARBA" id="ARBA00044493"/>
    </source>
</evidence>
<evidence type="ECO:0000256" key="1">
    <source>
        <dbReference type="ARBA" id="ARBA00006192"/>
    </source>
</evidence>
<feature type="non-terminal residue" evidence="6">
    <location>
        <position position="672"/>
    </location>
</feature>